<dbReference type="RefSeq" id="WP_054294462.1">
    <property type="nucleotide sequence ID" value="NZ_CP012752.1"/>
</dbReference>
<dbReference type="InterPro" id="IPR012312">
    <property type="entry name" value="Hemerythrin-like"/>
</dbReference>
<dbReference type="OrthoDB" id="5197650at2"/>
<sequence>MTMSTENGVGGLPVHIHGFALMHVAMRRDARRIADAAPNVTRANAGPVLTWFDQLRDVIEWHHRTEDDVLFPALRRRVADFAAKEKELAHDHTELDQAMADVSTALRGDVSAVPEAARKFETILLGHLAVEEPTVFPVFVDDLTRQQYLDIENQVMRSAGPGMRAFLFPWLFDGVDKRTADAAAAVSIPPPVRLIGNTVLTWRYDRLLAPIRRLGEPGATNEG</sequence>
<dbReference type="Pfam" id="PF01814">
    <property type="entry name" value="Hemerythrin"/>
    <property type="match status" value="1"/>
</dbReference>
<evidence type="ECO:0000259" key="1">
    <source>
        <dbReference type="Pfam" id="PF01814"/>
    </source>
</evidence>
<gene>
    <name evidence="2" type="ORF">AOZ06_42040</name>
</gene>
<dbReference type="EMBL" id="CP012752">
    <property type="protein sequence ID" value="ALG12570.1"/>
    <property type="molecule type" value="Genomic_DNA"/>
</dbReference>
<dbReference type="Proteomes" id="UP000063699">
    <property type="component" value="Chromosome"/>
</dbReference>
<keyword evidence="3" id="KW-1185">Reference proteome</keyword>
<feature type="domain" description="Hemerythrin-like" evidence="1">
    <location>
        <begin position="16"/>
        <end position="138"/>
    </location>
</feature>
<organism evidence="2 3">
    <name type="scientific">Kibdelosporangium phytohabitans</name>
    <dbReference type="NCBI Taxonomy" id="860235"/>
    <lineage>
        <taxon>Bacteria</taxon>
        <taxon>Bacillati</taxon>
        <taxon>Actinomycetota</taxon>
        <taxon>Actinomycetes</taxon>
        <taxon>Pseudonocardiales</taxon>
        <taxon>Pseudonocardiaceae</taxon>
        <taxon>Kibdelosporangium</taxon>
    </lineage>
</organism>
<protein>
    <recommendedName>
        <fullName evidence="1">Hemerythrin-like domain-containing protein</fullName>
    </recommendedName>
</protein>
<evidence type="ECO:0000313" key="2">
    <source>
        <dbReference type="EMBL" id="ALG12570.1"/>
    </source>
</evidence>
<dbReference type="AlphaFoldDB" id="A0A0N9I3X8"/>
<dbReference type="STRING" id="860235.AOZ06_42040"/>
<dbReference type="CDD" id="cd12108">
    <property type="entry name" value="Hr-like"/>
    <property type="match status" value="1"/>
</dbReference>
<name>A0A0N9I3X8_9PSEU</name>
<proteinExistence type="predicted"/>
<dbReference type="KEGG" id="kphy:AOZ06_42040"/>
<accession>A0A0N9I3X8</accession>
<evidence type="ECO:0000313" key="3">
    <source>
        <dbReference type="Proteomes" id="UP000063699"/>
    </source>
</evidence>
<reference evidence="2 3" key="1">
    <citation type="submission" date="2015-07" db="EMBL/GenBank/DDBJ databases">
        <title>Genome sequencing of Kibdelosporangium phytohabitans.</title>
        <authorList>
            <person name="Qin S."/>
            <person name="Xing K."/>
        </authorList>
    </citation>
    <scope>NUCLEOTIDE SEQUENCE [LARGE SCALE GENOMIC DNA]</scope>
    <source>
        <strain evidence="2 3">KLBMP1111</strain>
    </source>
</reference>
<dbReference type="Gene3D" id="1.20.120.520">
    <property type="entry name" value="nmb1532 protein domain like"/>
    <property type="match status" value="1"/>
</dbReference>